<protein>
    <recommendedName>
        <fullName evidence="5">Integral membrane protein</fullName>
    </recommendedName>
</protein>
<evidence type="ECO:0000313" key="3">
    <source>
        <dbReference type="EMBL" id="GAA4795344.1"/>
    </source>
</evidence>
<feature type="transmembrane region" description="Helical" evidence="2">
    <location>
        <begin position="131"/>
        <end position="151"/>
    </location>
</feature>
<reference evidence="4" key="1">
    <citation type="journal article" date="2019" name="Int. J. Syst. Evol. Microbiol.">
        <title>The Global Catalogue of Microorganisms (GCM) 10K type strain sequencing project: providing services to taxonomists for standard genome sequencing and annotation.</title>
        <authorList>
            <consortium name="The Broad Institute Genomics Platform"/>
            <consortium name="The Broad Institute Genome Sequencing Center for Infectious Disease"/>
            <person name="Wu L."/>
            <person name="Ma J."/>
        </authorList>
    </citation>
    <scope>NUCLEOTIDE SEQUENCE [LARGE SCALE GENOMIC DNA]</scope>
    <source>
        <strain evidence="4">JCM 17979</strain>
    </source>
</reference>
<keyword evidence="2" id="KW-1133">Transmembrane helix</keyword>
<feature type="compositionally biased region" description="Low complexity" evidence="1">
    <location>
        <begin position="209"/>
        <end position="229"/>
    </location>
</feature>
<accession>A0ABP9BJA5</accession>
<name>A0ABP9BJA5_9PSEU</name>
<evidence type="ECO:0008006" key="5">
    <source>
        <dbReference type="Google" id="ProtNLM"/>
    </source>
</evidence>
<evidence type="ECO:0000256" key="2">
    <source>
        <dbReference type="SAM" id="Phobius"/>
    </source>
</evidence>
<evidence type="ECO:0000313" key="4">
    <source>
        <dbReference type="Proteomes" id="UP001500928"/>
    </source>
</evidence>
<dbReference type="PROSITE" id="PS00430">
    <property type="entry name" value="TONB_DEPENDENT_REC_1"/>
    <property type="match status" value="1"/>
</dbReference>
<keyword evidence="4" id="KW-1185">Reference proteome</keyword>
<keyword evidence="2" id="KW-0472">Membrane</keyword>
<organism evidence="3 4">
    <name type="scientific">Actinomycetospora chlora</name>
    <dbReference type="NCBI Taxonomy" id="663608"/>
    <lineage>
        <taxon>Bacteria</taxon>
        <taxon>Bacillati</taxon>
        <taxon>Actinomycetota</taxon>
        <taxon>Actinomycetes</taxon>
        <taxon>Pseudonocardiales</taxon>
        <taxon>Pseudonocardiaceae</taxon>
        <taxon>Actinomycetospora</taxon>
    </lineage>
</organism>
<keyword evidence="2" id="KW-0812">Transmembrane</keyword>
<dbReference type="InterPro" id="IPR010916">
    <property type="entry name" value="TonB_box_CS"/>
</dbReference>
<comment type="caution">
    <text evidence="3">The sequence shown here is derived from an EMBL/GenBank/DDBJ whole genome shotgun (WGS) entry which is preliminary data.</text>
</comment>
<dbReference type="EMBL" id="BAABHO010000027">
    <property type="protein sequence ID" value="GAA4795344.1"/>
    <property type="molecule type" value="Genomic_DNA"/>
</dbReference>
<feature type="region of interest" description="Disordered" evidence="1">
    <location>
        <begin position="157"/>
        <end position="229"/>
    </location>
</feature>
<gene>
    <name evidence="3" type="ORF">GCM10023200_34200</name>
</gene>
<proteinExistence type="predicted"/>
<evidence type="ECO:0000256" key="1">
    <source>
        <dbReference type="SAM" id="MobiDB-lite"/>
    </source>
</evidence>
<dbReference type="Proteomes" id="UP001500928">
    <property type="component" value="Unassembled WGS sequence"/>
</dbReference>
<sequence length="229" mass="22925">MLGVLLALAVGAALALWLLATAFPSRALGGDGTGGTAQAPAAVETVGPATVVATSSCLAADPRDTVVVDGPAGRRLMALDACGTPVATRVTVRMAFVGTEPAATPARLAGTGSSAPLAAAGPAESPLTDRFAVLLTGVAALGMGGLLVAVVRERSRRAARPAPARPPARPVTTVSTTGREPRRAPHRPSARPGRSTRAGRPSALDAGRRQQGARGRTTPRRPAAGPHRG</sequence>